<dbReference type="Gene3D" id="3.40.50.280">
    <property type="entry name" value="Cobalamin-binding domain"/>
    <property type="match status" value="1"/>
</dbReference>
<evidence type="ECO:0000259" key="3">
    <source>
        <dbReference type="PROSITE" id="PS50937"/>
    </source>
</evidence>
<proteinExistence type="predicted"/>
<dbReference type="PROSITE" id="PS50937">
    <property type="entry name" value="HTH_MERR_2"/>
    <property type="match status" value="1"/>
</dbReference>
<dbReference type="GO" id="GO:0003700">
    <property type="term" value="F:DNA-binding transcription factor activity"/>
    <property type="evidence" value="ECO:0007669"/>
    <property type="project" value="InterPro"/>
</dbReference>
<feature type="compositionally biased region" description="Low complexity" evidence="2">
    <location>
        <begin position="74"/>
        <end position="89"/>
    </location>
</feature>
<dbReference type="InterPro" id="IPR009061">
    <property type="entry name" value="DNA-bd_dom_put_sf"/>
</dbReference>
<dbReference type="Proteomes" id="UP000662857">
    <property type="component" value="Chromosome"/>
</dbReference>
<feature type="domain" description="HTH merR-type" evidence="3">
    <location>
        <begin position="5"/>
        <end position="74"/>
    </location>
</feature>
<sequence length="331" mass="33365">MIETGLTAGEAARRLGVAVTTLRSWHHRYGLGPTQHEAGHHRRYSADDLARLELMRTLTSQGVPAARAARLARAGAPAPGSGRATAARALPDHPGHGPADEPEAVSSAAVRGLVYAAERLDIGSVRRVVSKAVADLGAAAAWDGLIRPALGRIEAKQAGPHGSAGGLVAVEHLLSRGISEVLGAVPRPATPPQALLTCAAEEQHSLPLEALAAALAQREINAWLLGARLPAPALAAAARRTGPGLVVVWSHARRTADPAPLVALIASRPRPAVVAAAGPGWSQPLPAGVTSLASLPEAVAAAVAVASAAPPAEPGASHAAGLTYGGGHDAT</sequence>
<dbReference type="InterPro" id="IPR000551">
    <property type="entry name" value="MerR-type_HTH_dom"/>
</dbReference>
<organism evidence="4 5">
    <name type="scientific">Natronosporangium hydrolyticum</name>
    <dbReference type="NCBI Taxonomy" id="2811111"/>
    <lineage>
        <taxon>Bacteria</taxon>
        <taxon>Bacillati</taxon>
        <taxon>Actinomycetota</taxon>
        <taxon>Actinomycetes</taxon>
        <taxon>Micromonosporales</taxon>
        <taxon>Micromonosporaceae</taxon>
        <taxon>Natronosporangium</taxon>
    </lineage>
</organism>
<dbReference type="KEGG" id="nhy:JQS43_19840"/>
<dbReference type="Gene3D" id="1.10.1660.10">
    <property type="match status" value="1"/>
</dbReference>
<protein>
    <submittedName>
        <fullName evidence="4">MerR family transcriptional regulator</fullName>
    </submittedName>
</protein>
<gene>
    <name evidence="4" type="ORF">JQS43_19840</name>
</gene>
<dbReference type="SUPFAM" id="SSF46955">
    <property type="entry name" value="Putative DNA-binding domain"/>
    <property type="match status" value="1"/>
</dbReference>
<dbReference type="Pfam" id="PF13411">
    <property type="entry name" value="MerR_1"/>
    <property type="match status" value="1"/>
</dbReference>
<feature type="region of interest" description="Disordered" evidence="2">
    <location>
        <begin position="311"/>
        <end position="331"/>
    </location>
</feature>
<keyword evidence="5" id="KW-1185">Reference proteome</keyword>
<accession>A0A895YEF6</accession>
<feature type="compositionally biased region" description="Low complexity" evidence="2">
    <location>
        <begin position="311"/>
        <end position="321"/>
    </location>
</feature>
<dbReference type="GO" id="GO:0003677">
    <property type="term" value="F:DNA binding"/>
    <property type="evidence" value="ECO:0007669"/>
    <property type="project" value="UniProtKB-KW"/>
</dbReference>
<feature type="region of interest" description="Disordered" evidence="2">
    <location>
        <begin position="74"/>
        <end position="103"/>
    </location>
</feature>
<evidence type="ECO:0000313" key="5">
    <source>
        <dbReference type="Proteomes" id="UP000662857"/>
    </source>
</evidence>
<feature type="compositionally biased region" description="Basic and acidic residues" evidence="2">
    <location>
        <begin position="90"/>
        <end position="99"/>
    </location>
</feature>
<keyword evidence="1" id="KW-0238">DNA-binding</keyword>
<dbReference type="PANTHER" id="PTHR30204:SF97">
    <property type="entry name" value="MERR FAMILY REGULATORY PROTEIN"/>
    <property type="match status" value="1"/>
</dbReference>
<dbReference type="AlphaFoldDB" id="A0A895YEF6"/>
<dbReference type="SMART" id="SM00422">
    <property type="entry name" value="HTH_MERR"/>
    <property type="match status" value="1"/>
</dbReference>
<name>A0A895YEF6_9ACTN</name>
<evidence type="ECO:0000256" key="1">
    <source>
        <dbReference type="ARBA" id="ARBA00023125"/>
    </source>
</evidence>
<dbReference type="PANTHER" id="PTHR30204">
    <property type="entry name" value="REDOX-CYCLING DRUG-SENSING TRANSCRIPTIONAL ACTIVATOR SOXR"/>
    <property type="match status" value="1"/>
</dbReference>
<dbReference type="RefSeq" id="WP_239675897.1">
    <property type="nucleotide sequence ID" value="NZ_CP070499.1"/>
</dbReference>
<reference evidence="4" key="1">
    <citation type="submission" date="2021-02" db="EMBL/GenBank/DDBJ databases">
        <title>Natrosporangium hydrolyticum gen. nov., sp. nov, a haloalkaliphilic actinobacterium from a soda solonchak soil.</title>
        <authorList>
            <person name="Sorokin D.Y."/>
            <person name="Khijniak T.V."/>
            <person name="Zakharycheva A.P."/>
            <person name="Boueva O.V."/>
            <person name="Ariskina E.V."/>
            <person name="Hahnke R.L."/>
            <person name="Bunk B."/>
            <person name="Sproer C."/>
            <person name="Schumann P."/>
            <person name="Evtushenko L.I."/>
            <person name="Kublanov I.V."/>
        </authorList>
    </citation>
    <scope>NUCLEOTIDE SEQUENCE</scope>
    <source>
        <strain evidence="4">DSM 106523</strain>
    </source>
</reference>
<dbReference type="EMBL" id="CP070499">
    <property type="protein sequence ID" value="QSB13789.1"/>
    <property type="molecule type" value="Genomic_DNA"/>
</dbReference>
<dbReference type="InterPro" id="IPR047057">
    <property type="entry name" value="MerR_fam"/>
</dbReference>
<evidence type="ECO:0000256" key="2">
    <source>
        <dbReference type="SAM" id="MobiDB-lite"/>
    </source>
</evidence>
<evidence type="ECO:0000313" key="4">
    <source>
        <dbReference type="EMBL" id="QSB13789.1"/>
    </source>
</evidence>